<dbReference type="PANTHER" id="PTHR19328:SF13">
    <property type="entry name" value="HIPL1 PROTEIN"/>
    <property type="match status" value="1"/>
</dbReference>
<dbReference type="EMBL" id="UINC01064149">
    <property type="protein sequence ID" value="SVB92530.1"/>
    <property type="molecule type" value="Genomic_DNA"/>
</dbReference>
<dbReference type="SUPFAM" id="SSF50952">
    <property type="entry name" value="Soluble quinoprotein glucose dehydrogenase"/>
    <property type="match status" value="1"/>
</dbReference>
<dbReference type="AlphaFoldDB" id="A0A382HYT6"/>
<dbReference type="InterPro" id="IPR011042">
    <property type="entry name" value="6-blade_b-propeller_TolB-like"/>
</dbReference>
<dbReference type="PANTHER" id="PTHR19328">
    <property type="entry name" value="HEDGEHOG-INTERACTING PROTEIN"/>
    <property type="match status" value="1"/>
</dbReference>
<accession>A0A382HYT6</accession>
<dbReference type="Pfam" id="PF07995">
    <property type="entry name" value="GSDH"/>
    <property type="match status" value="1"/>
</dbReference>
<protein>
    <recommendedName>
        <fullName evidence="1">Glucose/Sorbosone dehydrogenase domain-containing protein</fullName>
    </recommendedName>
</protein>
<name>A0A382HYT6_9ZZZZ</name>
<dbReference type="PROSITE" id="PS51257">
    <property type="entry name" value="PROKAR_LIPOPROTEIN"/>
    <property type="match status" value="1"/>
</dbReference>
<dbReference type="Gene3D" id="2.120.10.30">
    <property type="entry name" value="TolB, C-terminal domain"/>
    <property type="match status" value="1"/>
</dbReference>
<proteinExistence type="predicted"/>
<gene>
    <name evidence="2" type="ORF">METZ01_LOCUS245384</name>
</gene>
<sequence length="407" mass="46480">MKDIRNLLIYAIIIASYSCKESGNSIEQVLYQLKLENSQLLISEVATNLVEPWEITWGPDDHIWFTEHRGYVSRMDPETGKYQRLLKIPNLHYERTSGVLGMVLHPDFQTDPYVYVHYTIDDPTPDDPDRITSEVVRFLYHSELDTLTHPDTILADIPGQPWHNGSRMIITPDRKIILATGDIGDDEAPQDPSKLNGKTLRINLDGSIPDDNPYENSYLYSIGHRNAQGLVYANDRIYSSEHGPNNDDEVNIVKASQNYGWPDVEGFCDTEHEVEFCGKTKVTEPLTTWTPTIAPSGLDYFNHPSIPEWQNSLILTSLKARSLRVLQLSEDGDHIIEEEIYFQKLFGRFRDVCISSAGDIYLSTSNTDWHPISQVWMYDNLPREGDDRIIKISAKIPPDIDTNKLLT</sequence>
<dbReference type="InterPro" id="IPR012938">
    <property type="entry name" value="Glc/Sorbosone_DH"/>
</dbReference>
<dbReference type="InterPro" id="IPR011041">
    <property type="entry name" value="Quinoprot_gluc/sorb_DH_b-prop"/>
</dbReference>
<reference evidence="2" key="1">
    <citation type="submission" date="2018-05" db="EMBL/GenBank/DDBJ databases">
        <authorList>
            <person name="Lanie J.A."/>
            <person name="Ng W.-L."/>
            <person name="Kazmierczak K.M."/>
            <person name="Andrzejewski T.M."/>
            <person name="Davidsen T.M."/>
            <person name="Wayne K.J."/>
            <person name="Tettelin H."/>
            <person name="Glass J.I."/>
            <person name="Rusch D."/>
            <person name="Podicherti R."/>
            <person name="Tsui H.-C.T."/>
            <person name="Winkler M.E."/>
        </authorList>
    </citation>
    <scope>NUCLEOTIDE SEQUENCE</scope>
</reference>
<feature type="domain" description="Glucose/Sorbosone dehydrogenase" evidence="1">
    <location>
        <begin position="50"/>
        <end position="368"/>
    </location>
</feature>
<feature type="non-terminal residue" evidence="2">
    <location>
        <position position="407"/>
    </location>
</feature>
<evidence type="ECO:0000313" key="2">
    <source>
        <dbReference type="EMBL" id="SVB92530.1"/>
    </source>
</evidence>
<organism evidence="2">
    <name type="scientific">marine metagenome</name>
    <dbReference type="NCBI Taxonomy" id="408172"/>
    <lineage>
        <taxon>unclassified sequences</taxon>
        <taxon>metagenomes</taxon>
        <taxon>ecological metagenomes</taxon>
    </lineage>
</organism>
<evidence type="ECO:0000259" key="1">
    <source>
        <dbReference type="Pfam" id="PF07995"/>
    </source>
</evidence>